<sequence>MWQLLPRSSSRKRSGHRLPLQVTPVPIIFWRFPAGARPSTRSPSEQQIPRFTMRERGDQQCPCPLVLCCCNSLSLSLSLSFCPAHEWEEVQGECFRAGAPPALLPGEAKDPELRESAAVTADKLPRSEFAAPVSKTQQEEEEEEEGGGNGDFPSLVYGFTV</sequence>
<gene>
    <name evidence="2" type="ORF">D5F01_LYC00544</name>
</gene>
<dbReference type="AlphaFoldDB" id="A0A6G0JAB4"/>
<evidence type="ECO:0000256" key="1">
    <source>
        <dbReference type="SAM" id="MobiDB-lite"/>
    </source>
</evidence>
<protein>
    <submittedName>
        <fullName evidence="2">Uncharacterized protein</fullName>
    </submittedName>
</protein>
<organism evidence="2 3">
    <name type="scientific">Larimichthys crocea</name>
    <name type="common">Large yellow croaker</name>
    <name type="synonym">Pseudosciaena crocea</name>
    <dbReference type="NCBI Taxonomy" id="215358"/>
    <lineage>
        <taxon>Eukaryota</taxon>
        <taxon>Metazoa</taxon>
        <taxon>Chordata</taxon>
        <taxon>Craniata</taxon>
        <taxon>Vertebrata</taxon>
        <taxon>Euteleostomi</taxon>
        <taxon>Actinopterygii</taxon>
        <taxon>Neopterygii</taxon>
        <taxon>Teleostei</taxon>
        <taxon>Neoteleostei</taxon>
        <taxon>Acanthomorphata</taxon>
        <taxon>Eupercaria</taxon>
        <taxon>Sciaenidae</taxon>
        <taxon>Larimichthys</taxon>
    </lineage>
</organism>
<reference evidence="2 3" key="1">
    <citation type="submission" date="2019-07" db="EMBL/GenBank/DDBJ databases">
        <title>Chromosome genome assembly for large yellow croaker.</title>
        <authorList>
            <person name="Xiao S."/>
        </authorList>
    </citation>
    <scope>NUCLEOTIDE SEQUENCE [LARGE SCALE GENOMIC DNA]</scope>
    <source>
        <strain evidence="2">JMULYC20181020</strain>
        <tissue evidence="2">Muscle</tissue>
    </source>
</reference>
<evidence type="ECO:0000313" key="2">
    <source>
        <dbReference type="EMBL" id="KAE8300406.1"/>
    </source>
</evidence>
<dbReference type="Proteomes" id="UP000424527">
    <property type="component" value="Unassembled WGS sequence"/>
</dbReference>
<keyword evidence="3" id="KW-1185">Reference proteome</keyword>
<accession>A0A6G0JAB4</accession>
<evidence type="ECO:0000313" key="3">
    <source>
        <dbReference type="Proteomes" id="UP000424527"/>
    </source>
</evidence>
<comment type="caution">
    <text evidence="2">The sequence shown here is derived from an EMBL/GenBank/DDBJ whole genome shotgun (WGS) entry which is preliminary data.</text>
</comment>
<feature type="region of interest" description="Disordered" evidence="1">
    <location>
        <begin position="105"/>
        <end position="161"/>
    </location>
</feature>
<dbReference type="EMBL" id="REGW02000001">
    <property type="protein sequence ID" value="KAE8300406.1"/>
    <property type="molecule type" value="Genomic_DNA"/>
</dbReference>
<name>A0A6G0JAB4_LARCR</name>
<proteinExistence type="predicted"/>